<dbReference type="EMBL" id="RCSS01000843">
    <property type="protein sequence ID" value="RVD90559.1"/>
    <property type="molecule type" value="Genomic_DNA"/>
</dbReference>
<dbReference type="OrthoDB" id="2196965at2759"/>
<gene>
    <name evidence="1" type="ORF">TUBRATIS_30000</name>
</gene>
<dbReference type="AlphaFoldDB" id="A0A437AHL3"/>
<organism evidence="1 2">
    <name type="scientific">Tubulinosema ratisbonensis</name>
    <dbReference type="NCBI Taxonomy" id="291195"/>
    <lineage>
        <taxon>Eukaryota</taxon>
        <taxon>Fungi</taxon>
        <taxon>Fungi incertae sedis</taxon>
        <taxon>Microsporidia</taxon>
        <taxon>Tubulinosematoidea</taxon>
        <taxon>Tubulinosematidae</taxon>
        <taxon>Tubulinosema</taxon>
    </lineage>
</organism>
<comment type="caution">
    <text evidence="1">The sequence shown here is derived from an EMBL/GenBank/DDBJ whole genome shotgun (WGS) entry which is preliminary data.</text>
</comment>
<keyword evidence="2" id="KW-1185">Reference proteome</keyword>
<evidence type="ECO:0000313" key="1">
    <source>
        <dbReference type="EMBL" id="RVD90559.1"/>
    </source>
</evidence>
<dbReference type="Proteomes" id="UP000282876">
    <property type="component" value="Unassembled WGS sequence"/>
</dbReference>
<dbReference type="VEuPathDB" id="MicrosporidiaDB:TUBRATIS_30000"/>
<name>A0A437AHL3_9MICR</name>
<proteinExistence type="predicted"/>
<accession>A0A437AHL3</accession>
<reference evidence="1 2" key="1">
    <citation type="submission" date="2018-10" db="EMBL/GenBank/DDBJ databases">
        <title>Draft genome sequence of the microsporidian Tubulinosema ratisbonensis.</title>
        <authorList>
            <person name="Polonais V."/>
            <person name="Peyretaillade E."/>
            <person name="Niehus S."/>
            <person name="Wawrzyniak I."/>
            <person name="Franchet A."/>
            <person name="Gaspin C."/>
            <person name="Reichstadt M."/>
            <person name="Belser C."/>
            <person name="Labadie K."/>
            <person name="Delbac F."/>
            <person name="Ferrandon D."/>
        </authorList>
    </citation>
    <scope>NUCLEOTIDE SEQUENCE [LARGE SCALE GENOMIC DNA]</scope>
    <source>
        <strain evidence="1 2">Franzen</strain>
    </source>
</reference>
<protein>
    <submittedName>
        <fullName evidence="1">Uncharacterized protein</fullName>
    </submittedName>
</protein>
<sequence length="173" mass="19196">MLLILYYSLIKTTQSTINSALTTTFCTAQSNFETALKNELDSQVKELVSRQREYKEEIVRSFYQINESINAQVSMLKEILGKISKKLSNKNLPPFVHARNTFGVTGNQPCSGNQPTFVPMATYNVPSGCQGGGECGAQKVTPRSVQPPMSVQAKIDPTNQNTRAYGRNYGNYN</sequence>
<evidence type="ECO:0000313" key="2">
    <source>
        <dbReference type="Proteomes" id="UP000282876"/>
    </source>
</evidence>